<evidence type="ECO:0000256" key="1">
    <source>
        <dbReference type="ARBA" id="ARBA00004651"/>
    </source>
</evidence>
<keyword evidence="6 10" id="KW-1133">Transmembrane helix</keyword>
<feature type="transmembrane region" description="Helical" evidence="10">
    <location>
        <begin position="170"/>
        <end position="192"/>
    </location>
</feature>
<evidence type="ECO:0000256" key="8">
    <source>
        <dbReference type="ARBA" id="ARBA00023177"/>
    </source>
</evidence>
<dbReference type="InterPro" id="IPR018047">
    <property type="entry name" value="Ammonium_transpt_CS"/>
</dbReference>
<dbReference type="PANTHER" id="PTHR43029">
    <property type="entry name" value="AMMONIUM TRANSPORTER MEP2"/>
    <property type="match status" value="1"/>
</dbReference>
<keyword evidence="8 10" id="KW-0924">Ammonia transport</keyword>
<dbReference type="InterPro" id="IPR024041">
    <property type="entry name" value="NH4_transpt_AmtB-like_dom"/>
</dbReference>
<evidence type="ECO:0000256" key="7">
    <source>
        <dbReference type="ARBA" id="ARBA00023136"/>
    </source>
</evidence>
<dbReference type="GO" id="GO:0005886">
    <property type="term" value="C:plasma membrane"/>
    <property type="evidence" value="ECO:0007669"/>
    <property type="project" value="UniProtKB-SubCell"/>
</dbReference>
<feature type="transmembrane region" description="Helical" evidence="10">
    <location>
        <begin position="351"/>
        <end position="372"/>
    </location>
</feature>
<evidence type="ECO:0000256" key="5">
    <source>
        <dbReference type="ARBA" id="ARBA00022692"/>
    </source>
</evidence>
<feature type="transmembrane region" description="Helical" evidence="10">
    <location>
        <begin position="321"/>
        <end position="339"/>
    </location>
</feature>
<dbReference type="GO" id="GO:0008519">
    <property type="term" value="F:ammonium channel activity"/>
    <property type="evidence" value="ECO:0007669"/>
    <property type="project" value="InterPro"/>
</dbReference>
<feature type="transmembrane region" description="Helical" evidence="10">
    <location>
        <begin position="392"/>
        <end position="417"/>
    </location>
</feature>
<feature type="transmembrane region" description="Helical" evidence="10">
    <location>
        <begin position="83"/>
        <end position="104"/>
    </location>
</feature>
<evidence type="ECO:0000256" key="6">
    <source>
        <dbReference type="ARBA" id="ARBA00022989"/>
    </source>
</evidence>
<dbReference type="EMBL" id="BSDX01000001">
    <property type="protein sequence ID" value="GLI52925.1"/>
    <property type="molecule type" value="Genomic_DNA"/>
</dbReference>
<evidence type="ECO:0000256" key="2">
    <source>
        <dbReference type="ARBA" id="ARBA00005887"/>
    </source>
</evidence>
<organism evidence="13 14">
    <name type="scientific">Thermodesulfovibrio yellowstonii</name>
    <dbReference type="NCBI Taxonomy" id="28262"/>
    <lineage>
        <taxon>Bacteria</taxon>
        <taxon>Pseudomonadati</taxon>
        <taxon>Nitrospirota</taxon>
        <taxon>Thermodesulfovibrionia</taxon>
        <taxon>Thermodesulfovibrionales</taxon>
        <taxon>Thermodesulfovibrionaceae</taxon>
        <taxon>Thermodesulfovibrio</taxon>
    </lineage>
</organism>
<feature type="transmembrane region" description="Helical" evidence="10">
    <location>
        <begin position="238"/>
        <end position="255"/>
    </location>
</feature>
<keyword evidence="5 10" id="KW-0812">Transmembrane</keyword>
<evidence type="ECO:0000313" key="14">
    <source>
        <dbReference type="Proteomes" id="UP001144297"/>
    </source>
</evidence>
<dbReference type="AlphaFoldDB" id="A0A9W6LKK5"/>
<comment type="caution">
    <text evidence="13">The sequence shown here is derived from an EMBL/GenBank/DDBJ whole genome shotgun (WGS) entry which is preliminary data.</text>
</comment>
<dbReference type="Pfam" id="PF00909">
    <property type="entry name" value="Ammonium_transp"/>
    <property type="match status" value="1"/>
</dbReference>
<feature type="signal peptide" evidence="11">
    <location>
        <begin position="1"/>
        <end position="24"/>
    </location>
</feature>
<evidence type="ECO:0000256" key="10">
    <source>
        <dbReference type="RuleBase" id="RU362002"/>
    </source>
</evidence>
<keyword evidence="3 10" id="KW-0813">Transport</keyword>
<dbReference type="InterPro" id="IPR029020">
    <property type="entry name" value="Ammonium/urea_transptr"/>
</dbReference>
<keyword evidence="11" id="KW-0732">Signal</keyword>
<dbReference type="Gene3D" id="1.10.3430.10">
    <property type="entry name" value="Ammonium transporter AmtB like domains"/>
    <property type="match status" value="1"/>
</dbReference>
<feature type="transmembrane region" description="Helical" evidence="10">
    <location>
        <begin position="267"/>
        <end position="288"/>
    </location>
</feature>
<reference evidence="13" key="1">
    <citation type="submission" date="2022-12" db="EMBL/GenBank/DDBJ databases">
        <title>Reference genome sequencing for broad-spectrum identification of bacterial and archaeal isolates by mass spectrometry.</title>
        <authorList>
            <person name="Sekiguchi Y."/>
            <person name="Tourlousse D.M."/>
        </authorList>
    </citation>
    <scope>NUCLEOTIDE SEQUENCE</scope>
    <source>
        <strain evidence="13">TSL-P1</strain>
    </source>
</reference>
<sequence>MKRLITIFLLILMALVLSTNIIFAESETPQPQAQPEAVQAVQPQPKLDTGDTAWMIVATAFVMLMTVPGLALFYGGLAKRKDVLNTIAMSFVAYCLASFLWIAYGYSLAFSGDIAGIIGQLNKAFLSGVKIDSLQGTIPEVLFSIFQLTFAAITVALISGAYIERMKFSAWVLFTILWLSLVYVPVAHWVWGGGFLAKMGALDFAGGTVVHINAGIAALVGVFILGKRKNTLLVPNNLTLVAIGAALLWFGWFGFNAGSAAASNGLAAQAFINTNTATAVAALAWMFIEWAVTKKPTVLGLASGMIAGLVAITPAAGFVNIIGSVIIGAIAGFLCYFSVTAMKPKLGYDDALDVFGIHGVAGIIGAILTGVFADPAINESGKGLLYGNPEQLWTQTIAVLVTIVYTAIMTALIFLVIRIFMKIRVTEEEEIIGLDSSQHSERAYNL</sequence>
<comment type="subcellular location">
    <subcellularLocation>
        <location evidence="1 10">Cell membrane</location>
        <topology evidence="1 10">Multi-pass membrane protein</topology>
    </subcellularLocation>
</comment>
<protein>
    <recommendedName>
        <fullName evidence="9 10">Ammonium transporter</fullName>
    </recommendedName>
</protein>
<keyword evidence="7 10" id="KW-0472">Membrane</keyword>
<dbReference type="PANTHER" id="PTHR43029:SF10">
    <property type="entry name" value="AMMONIUM TRANSPORTER MEP2"/>
    <property type="match status" value="1"/>
</dbReference>
<evidence type="ECO:0000256" key="9">
    <source>
        <dbReference type="ARBA" id="ARBA00050025"/>
    </source>
</evidence>
<feature type="transmembrane region" description="Helical" evidence="10">
    <location>
        <begin position="297"/>
        <end position="315"/>
    </location>
</feature>
<accession>A0A9W6LKK5</accession>
<evidence type="ECO:0000256" key="11">
    <source>
        <dbReference type="SAM" id="SignalP"/>
    </source>
</evidence>
<feature type="transmembrane region" description="Helical" evidence="10">
    <location>
        <begin position="204"/>
        <end position="226"/>
    </location>
</feature>
<evidence type="ECO:0000313" key="13">
    <source>
        <dbReference type="EMBL" id="GLI52925.1"/>
    </source>
</evidence>
<comment type="similarity">
    <text evidence="2 10">Belongs to the ammonia transporter channel (TC 1.A.11.2) family.</text>
</comment>
<dbReference type="SUPFAM" id="SSF111352">
    <property type="entry name" value="Ammonium transporter"/>
    <property type="match status" value="1"/>
</dbReference>
<dbReference type="PROSITE" id="PS01219">
    <property type="entry name" value="AMMONIUM_TRANSP"/>
    <property type="match status" value="1"/>
</dbReference>
<proteinExistence type="inferred from homology"/>
<feature type="transmembrane region" description="Helical" evidence="10">
    <location>
        <begin position="141"/>
        <end position="163"/>
    </location>
</feature>
<feature type="chain" id="PRO_5040799607" description="Ammonium transporter" evidence="11">
    <location>
        <begin position="25"/>
        <end position="446"/>
    </location>
</feature>
<keyword evidence="4" id="KW-1003">Cell membrane</keyword>
<evidence type="ECO:0000259" key="12">
    <source>
        <dbReference type="Pfam" id="PF00909"/>
    </source>
</evidence>
<feature type="domain" description="Ammonium transporter AmtB-like" evidence="12">
    <location>
        <begin position="53"/>
        <end position="444"/>
    </location>
</feature>
<dbReference type="Proteomes" id="UP001144297">
    <property type="component" value="Unassembled WGS sequence"/>
</dbReference>
<feature type="transmembrane region" description="Helical" evidence="10">
    <location>
        <begin position="53"/>
        <end position="76"/>
    </location>
</feature>
<dbReference type="NCBIfam" id="TIGR00836">
    <property type="entry name" value="amt"/>
    <property type="match status" value="1"/>
</dbReference>
<keyword evidence="14" id="KW-1185">Reference proteome</keyword>
<dbReference type="InterPro" id="IPR001905">
    <property type="entry name" value="Ammonium_transpt"/>
</dbReference>
<name>A0A9W6LKK5_9BACT</name>
<evidence type="ECO:0000256" key="4">
    <source>
        <dbReference type="ARBA" id="ARBA00022475"/>
    </source>
</evidence>
<dbReference type="FunFam" id="1.10.3430.10:FF:000007">
    <property type="entry name" value="Ammonium transporter"/>
    <property type="match status" value="1"/>
</dbReference>
<gene>
    <name evidence="13" type="primary">amt</name>
    <name evidence="13" type="ORF">TISLANDTSLP1_06180</name>
</gene>
<evidence type="ECO:0000256" key="3">
    <source>
        <dbReference type="ARBA" id="ARBA00022448"/>
    </source>
</evidence>